<gene>
    <name evidence="2" type="ORF">HannXRQ_Chr10g0283721</name>
    <name evidence="1" type="ORF">HanXRQr2_Chr12g0559291</name>
</gene>
<reference evidence="2" key="2">
    <citation type="submission" date="2017-02" db="EMBL/GenBank/DDBJ databases">
        <title>Sunflower complete genome.</title>
        <authorList>
            <person name="Langlade N."/>
            <person name="Munos S."/>
        </authorList>
    </citation>
    <scope>NUCLEOTIDE SEQUENCE [LARGE SCALE GENOMIC DNA]</scope>
    <source>
        <tissue evidence="2">Leaves</tissue>
    </source>
</reference>
<reference evidence="1" key="3">
    <citation type="submission" date="2020-06" db="EMBL/GenBank/DDBJ databases">
        <title>Helianthus annuus Genome sequencing and assembly Release 2.</title>
        <authorList>
            <person name="Gouzy J."/>
            <person name="Langlade N."/>
            <person name="Munos S."/>
        </authorList>
    </citation>
    <scope>NUCLEOTIDE SEQUENCE</scope>
    <source>
        <tissue evidence="1">Leaves</tissue>
    </source>
</reference>
<dbReference type="Gramene" id="mRNA:HanXRQr2_Chr12g0559291">
    <property type="protein sequence ID" value="CDS:HanXRQr2_Chr12g0559291.1"/>
    <property type="gene ID" value="HanXRQr2_Chr12g0559291"/>
</dbReference>
<name>A0A251TG62_HELAN</name>
<dbReference type="AlphaFoldDB" id="A0A251TG62"/>
<protein>
    <submittedName>
        <fullName evidence="2">Uncharacterized protein</fullName>
    </submittedName>
</protein>
<dbReference type="EMBL" id="CM007899">
    <property type="protein sequence ID" value="OTG10088.1"/>
    <property type="molecule type" value="Genomic_DNA"/>
</dbReference>
<evidence type="ECO:0000313" key="1">
    <source>
        <dbReference type="EMBL" id="KAF5779427.1"/>
    </source>
</evidence>
<keyword evidence="3" id="KW-1185">Reference proteome</keyword>
<dbReference type="InParanoid" id="A0A251TG62"/>
<organism evidence="2 3">
    <name type="scientific">Helianthus annuus</name>
    <name type="common">Common sunflower</name>
    <dbReference type="NCBI Taxonomy" id="4232"/>
    <lineage>
        <taxon>Eukaryota</taxon>
        <taxon>Viridiplantae</taxon>
        <taxon>Streptophyta</taxon>
        <taxon>Embryophyta</taxon>
        <taxon>Tracheophyta</taxon>
        <taxon>Spermatophyta</taxon>
        <taxon>Magnoliopsida</taxon>
        <taxon>eudicotyledons</taxon>
        <taxon>Gunneridae</taxon>
        <taxon>Pentapetalae</taxon>
        <taxon>asterids</taxon>
        <taxon>campanulids</taxon>
        <taxon>Asterales</taxon>
        <taxon>Asteraceae</taxon>
        <taxon>Asteroideae</taxon>
        <taxon>Heliantheae alliance</taxon>
        <taxon>Heliantheae</taxon>
        <taxon>Helianthus</taxon>
    </lineage>
</organism>
<dbReference type="EMBL" id="MNCJ02000327">
    <property type="protein sequence ID" value="KAF5779427.1"/>
    <property type="molecule type" value="Genomic_DNA"/>
</dbReference>
<sequence length="66" mass="7469">MLFSLVRYGMIVIRCQFIESKSNKINTDTDIDDVQSVSVRFDTIVAPAAKHVRISLVNIIKSLMNI</sequence>
<evidence type="ECO:0000313" key="3">
    <source>
        <dbReference type="Proteomes" id="UP000215914"/>
    </source>
</evidence>
<proteinExistence type="predicted"/>
<evidence type="ECO:0000313" key="2">
    <source>
        <dbReference type="EMBL" id="OTG10088.1"/>
    </source>
</evidence>
<dbReference type="Proteomes" id="UP000215914">
    <property type="component" value="Chromosome 10"/>
</dbReference>
<reference evidence="1 3" key="1">
    <citation type="journal article" date="2017" name="Nature">
        <title>The sunflower genome provides insights into oil metabolism, flowering and Asterid evolution.</title>
        <authorList>
            <person name="Badouin H."/>
            <person name="Gouzy J."/>
            <person name="Grassa C.J."/>
            <person name="Murat F."/>
            <person name="Staton S.E."/>
            <person name="Cottret L."/>
            <person name="Lelandais-Briere C."/>
            <person name="Owens G.L."/>
            <person name="Carrere S."/>
            <person name="Mayjonade B."/>
            <person name="Legrand L."/>
            <person name="Gill N."/>
            <person name="Kane N.C."/>
            <person name="Bowers J.E."/>
            <person name="Hubner S."/>
            <person name="Bellec A."/>
            <person name="Berard A."/>
            <person name="Berges H."/>
            <person name="Blanchet N."/>
            <person name="Boniface M.C."/>
            <person name="Brunel D."/>
            <person name="Catrice O."/>
            <person name="Chaidir N."/>
            <person name="Claudel C."/>
            <person name="Donnadieu C."/>
            <person name="Faraut T."/>
            <person name="Fievet G."/>
            <person name="Helmstetter N."/>
            <person name="King M."/>
            <person name="Knapp S.J."/>
            <person name="Lai Z."/>
            <person name="Le Paslier M.C."/>
            <person name="Lippi Y."/>
            <person name="Lorenzon L."/>
            <person name="Mandel J.R."/>
            <person name="Marage G."/>
            <person name="Marchand G."/>
            <person name="Marquand E."/>
            <person name="Bret-Mestries E."/>
            <person name="Morien E."/>
            <person name="Nambeesan S."/>
            <person name="Nguyen T."/>
            <person name="Pegot-Espagnet P."/>
            <person name="Pouilly N."/>
            <person name="Raftis F."/>
            <person name="Sallet E."/>
            <person name="Schiex T."/>
            <person name="Thomas J."/>
            <person name="Vandecasteele C."/>
            <person name="Vares D."/>
            <person name="Vear F."/>
            <person name="Vautrin S."/>
            <person name="Crespi M."/>
            <person name="Mangin B."/>
            <person name="Burke J.M."/>
            <person name="Salse J."/>
            <person name="Munos S."/>
            <person name="Vincourt P."/>
            <person name="Rieseberg L.H."/>
            <person name="Langlade N.B."/>
        </authorList>
    </citation>
    <scope>NUCLEOTIDE SEQUENCE [LARGE SCALE GENOMIC DNA]</scope>
    <source>
        <strain evidence="3">cv. SF193</strain>
        <tissue evidence="1">Leaves</tissue>
    </source>
</reference>
<accession>A0A251TG62</accession>